<dbReference type="Pfam" id="PF01337">
    <property type="entry name" value="Barstar"/>
    <property type="match status" value="1"/>
</dbReference>
<protein>
    <submittedName>
        <fullName evidence="3">Ribonuclease inhibitor</fullName>
    </submittedName>
</protein>
<dbReference type="SUPFAM" id="SSF52038">
    <property type="entry name" value="Barstar-related"/>
    <property type="match status" value="1"/>
</dbReference>
<proteinExistence type="inferred from homology"/>
<organism evidence="3 4">
    <name type="scientific">Providencia alcalifaciens</name>
    <dbReference type="NCBI Taxonomy" id="126385"/>
    <lineage>
        <taxon>Bacteria</taxon>
        <taxon>Pseudomonadati</taxon>
        <taxon>Pseudomonadota</taxon>
        <taxon>Gammaproteobacteria</taxon>
        <taxon>Enterobacterales</taxon>
        <taxon>Morganellaceae</taxon>
        <taxon>Providencia</taxon>
    </lineage>
</organism>
<name>A0A4R3NHC1_9GAMM</name>
<reference evidence="3 4" key="1">
    <citation type="submission" date="2019-03" db="EMBL/GenBank/DDBJ databases">
        <title>Genomic analyses of the natural microbiome of Caenorhabditis elegans.</title>
        <authorList>
            <person name="Samuel B."/>
        </authorList>
    </citation>
    <scope>NUCLEOTIDE SEQUENCE [LARGE SCALE GENOMIC DNA]</scope>
    <source>
        <strain evidence="3 4">JUb102</strain>
    </source>
</reference>
<evidence type="ECO:0000313" key="3">
    <source>
        <dbReference type="EMBL" id="TCT32880.1"/>
    </source>
</evidence>
<evidence type="ECO:0000313" key="4">
    <source>
        <dbReference type="Proteomes" id="UP000295055"/>
    </source>
</evidence>
<comment type="similarity">
    <text evidence="1">Belongs to the barstar family.</text>
</comment>
<dbReference type="RefSeq" id="WP_132496597.1">
    <property type="nucleotide sequence ID" value="NZ_SMAS01000006.1"/>
</dbReference>
<dbReference type="EMBL" id="SMAS01000006">
    <property type="protein sequence ID" value="TCT32880.1"/>
    <property type="molecule type" value="Genomic_DNA"/>
</dbReference>
<sequence length="102" mass="11821">MSKTVVFDFREIDSLEAFYQQFQQQFSLPKWFGHNLDGLWDVITGEIELPVTLIFSHLKAAQRTQFSSVIELMNEAEEELDEAFIFLIDITNNENDASQTPC</sequence>
<evidence type="ECO:0000256" key="1">
    <source>
        <dbReference type="ARBA" id="ARBA00006845"/>
    </source>
</evidence>
<feature type="domain" description="Barstar (barnase inhibitor)" evidence="2">
    <location>
        <begin position="3"/>
        <end position="82"/>
    </location>
</feature>
<dbReference type="Proteomes" id="UP000295055">
    <property type="component" value="Unassembled WGS sequence"/>
</dbReference>
<dbReference type="InterPro" id="IPR035905">
    <property type="entry name" value="Barstar-like_sf"/>
</dbReference>
<accession>A0A4R3NHC1</accession>
<evidence type="ECO:0000259" key="2">
    <source>
        <dbReference type="Pfam" id="PF01337"/>
    </source>
</evidence>
<gene>
    <name evidence="3" type="ORF">EC835_106206</name>
</gene>
<comment type="caution">
    <text evidence="3">The sequence shown here is derived from an EMBL/GenBank/DDBJ whole genome shotgun (WGS) entry which is preliminary data.</text>
</comment>
<dbReference type="Gene3D" id="3.30.370.10">
    <property type="entry name" value="Barstar-like"/>
    <property type="match status" value="1"/>
</dbReference>
<dbReference type="AlphaFoldDB" id="A0A4R3NHC1"/>
<dbReference type="InterPro" id="IPR000468">
    <property type="entry name" value="Barstar"/>
</dbReference>
<dbReference type="OrthoDB" id="7575400at2"/>